<sequence length="331" mass="37812">MASTVEMQPSYSSKKQDDDDSDFNFTEWGAKARISRENSKSRRYSASYIRSFREDTRSFRSNITISSTASSPGYPFKGTFLVYSYSISLHEISCSFLLIFFTDEIDPSTYSFTTALKALQARSAYKSWECLSPEGFALNSKWNEAEKYICNPFSGEVPMECLSAKTLSGRSFRNSATNRTTMSAPLVYSSRHMQTKPSSTFNNCIQEEVALQFHIPEKGKEGMTRDAATQSTPYLSSTNPITDITPSITKLSHNSLNSSTKTVTEKQMEEKKDKEEKWDTVREVNENVKKDEEDKVCQQGRGCFSWLRKKTQREKESQTKDNIFFTHFKLC</sequence>
<reference evidence="2 3" key="1">
    <citation type="journal article" date="2015" name="Sci. Rep.">
        <title>The power of single molecule real-time sequencing technology in the de novo assembly of a eukaryotic genome.</title>
        <authorList>
            <person name="Sakai H."/>
            <person name="Naito K."/>
            <person name="Ogiso-Tanaka E."/>
            <person name="Takahashi Y."/>
            <person name="Iseki K."/>
            <person name="Muto C."/>
            <person name="Satou K."/>
            <person name="Teruya K."/>
            <person name="Shiroma A."/>
            <person name="Shimoji M."/>
            <person name="Hirano T."/>
            <person name="Itoh T."/>
            <person name="Kaga A."/>
            <person name="Tomooka N."/>
        </authorList>
    </citation>
    <scope>NUCLEOTIDE SEQUENCE [LARGE SCALE GENOMIC DNA]</scope>
    <source>
        <strain evidence="3">cv. Shumari</strain>
    </source>
</reference>
<dbReference type="Proteomes" id="UP000291084">
    <property type="component" value="Chromosome 11"/>
</dbReference>
<evidence type="ECO:0000256" key="1">
    <source>
        <dbReference type="SAM" id="MobiDB-lite"/>
    </source>
</evidence>
<dbReference type="EMBL" id="AP015044">
    <property type="protein sequence ID" value="BAU01697.1"/>
    <property type="molecule type" value="Genomic_DNA"/>
</dbReference>
<feature type="region of interest" description="Disordered" evidence="1">
    <location>
        <begin position="251"/>
        <end position="277"/>
    </location>
</feature>
<keyword evidence="3" id="KW-1185">Reference proteome</keyword>
<feature type="compositionally biased region" description="Basic and acidic residues" evidence="1">
    <location>
        <begin position="263"/>
        <end position="277"/>
    </location>
</feature>
<evidence type="ECO:0000313" key="3">
    <source>
        <dbReference type="Proteomes" id="UP000291084"/>
    </source>
</evidence>
<name>A0A0S3T9U8_PHAAN</name>
<dbReference type="PANTHER" id="PTHR36748:SF6">
    <property type="entry name" value="FAMILY TRANSCRIPTIONAL REGULATOR, PUTATIVE-RELATED"/>
    <property type="match status" value="1"/>
</dbReference>
<dbReference type="OrthoDB" id="1910697at2759"/>
<dbReference type="AlphaFoldDB" id="A0A0S3T9U8"/>
<organism evidence="2 3">
    <name type="scientific">Vigna angularis var. angularis</name>
    <dbReference type="NCBI Taxonomy" id="157739"/>
    <lineage>
        <taxon>Eukaryota</taxon>
        <taxon>Viridiplantae</taxon>
        <taxon>Streptophyta</taxon>
        <taxon>Embryophyta</taxon>
        <taxon>Tracheophyta</taxon>
        <taxon>Spermatophyta</taxon>
        <taxon>Magnoliopsida</taxon>
        <taxon>eudicotyledons</taxon>
        <taxon>Gunneridae</taxon>
        <taxon>Pentapetalae</taxon>
        <taxon>rosids</taxon>
        <taxon>fabids</taxon>
        <taxon>Fabales</taxon>
        <taxon>Fabaceae</taxon>
        <taxon>Papilionoideae</taxon>
        <taxon>50 kb inversion clade</taxon>
        <taxon>NPAAA clade</taxon>
        <taxon>indigoferoid/millettioid clade</taxon>
        <taxon>Phaseoleae</taxon>
        <taxon>Vigna</taxon>
    </lineage>
</organism>
<protein>
    <submittedName>
        <fullName evidence="2">Uncharacterized protein</fullName>
    </submittedName>
</protein>
<accession>A0A0S3T9U8</accession>
<dbReference type="PANTHER" id="PTHR36748">
    <property type="entry name" value="MENTAL RETARDATION GTPASE ACTIVATING PROTEIN"/>
    <property type="match status" value="1"/>
</dbReference>
<gene>
    <name evidence="2" type="primary">Vigan.11G098200</name>
    <name evidence="2" type="ORF">VIGAN_11098200</name>
</gene>
<feature type="compositionally biased region" description="Polar residues" evidence="1">
    <location>
        <begin position="251"/>
        <end position="262"/>
    </location>
</feature>
<evidence type="ECO:0000313" key="2">
    <source>
        <dbReference type="EMBL" id="BAU01697.1"/>
    </source>
</evidence>
<proteinExistence type="predicted"/>
<feature type="region of interest" description="Disordered" evidence="1">
    <location>
        <begin position="1"/>
        <end position="22"/>
    </location>
</feature>